<keyword evidence="11" id="KW-1185">Reference proteome</keyword>
<comment type="subcellular location">
    <subcellularLocation>
        <location evidence="1">Endomembrane system</location>
        <topology evidence="1">Multi-pass membrane protein</topology>
    </subcellularLocation>
</comment>
<dbReference type="GO" id="GO:0051260">
    <property type="term" value="P:protein homooligomerization"/>
    <property type="evidence" value="ECO:0007669"/>
    <property type="project" value="UniProtKB-ARBA"/>
</dbReference>
<evidence type="ECO:0000256" key="8">
    <source>
        <dbReference type="ARBA" id="ARBA00023136"/>
    </source>
</evidence>
<evidence type="ECO:0000313" key="10">
    <source>
        <dbReference type="EMBL" id="CAH8326246.1"/>
    </source>
</evidence>
<dbReference type="GO" id="GO:0012505">
    <property type="term" value="C:endomembrane system"/>
    <property type="evidence" value="ECO:0007669"/>
    <property type="project" value="UniProtKB-SubCell"/>
</dbReference>
<dbReference type="Proteomes" id="UP001642260">
    <property type="component" value="Unassembled WGS sequence"/>
</dbReference>
<evidence type="ECO:0000313" key="11">
    <source>
        <dbReference type="Proteomes" id="UP001642260"/>
    </source>
</evidence>
<evidence type="ECO:0000256" key="6">
    <source>
        <dbReference type="ARBA" id="ARBA00022737"/>
    </source>
</evidence>
<feature type="transmembrane region" description="Helical" evidence="9">
    <location>
        <begin position="49"/>
        <end position="71"/>
    </location>
</feature>
<evidence type="ECO:0000256" key="3">
    <source>
        <dbReference type="ARBA" id="ARBA00022448"/>
    </source>
</evidence>
<evidence type="ECO:0000256" key="7">
    <source>
        <dbReference type="ARBA" id="ARBA00022989"/>
    </source>
</evidence>
<organism evidence="10 11">
    <name type="scientific">Eruca vesicaria subsp. sativa</name>
    <name type="common">Garden rocket</name>
    <name type="synonym">Eruca sativa</name>
    <dbReference type="NCBI Taxonomy" id="29727"/>
    <lineage>
        <taxon>Eukaryota</taxon>
        <taxon>Viridiplantae</taxon>
        <taxon>Streptophyta</taxon>
        <taxon>Embryophyta</taxon>
        <taxon>Tracheophyta</taxon>
        <taxon>Spermatophyta</taxon>
        <taxon>Magnoliopsida</taxon>
        <taxon>eudicotyledons</taxon>
        <taxon>Gunneridae</taxon>
        <taxon>Pentapetalae</taxon>
        <taxon>rosids</taxon>
        <taxon>malvids</taxon>
        <taxon>Brassicales</taxon>
        <taxon>Brassicaceae</taxon>
        <taxon>Brassiceae</taxon>
        <taxon>Eruca</taxon>
    </lineage>
</organism>
<dbReference type="Pfam" id="PF03083">
    <property type="entry name" value="MtN3_slv"/>
    <property type="match status" value="1"/>
</dbReference>
<keyword evidence="6" id="KW-0677">Repeat</keyword>
<accession>A0ABC8JM55</accession>
<keyword evidence="3" id="KW-0813">Transport</keyword>
<comment type="caution">
    <text evidence="10">The sequence shown here is derived from an EMBL/GenBank/DDBJ whole genome shotgun (WGS) entry which is preliminary data.</text>
</comment>
<gene>
    <name evidence="10" type="ORF">ERUC_LOCUS10603</name>
</gene>
<sequence>MLARVSLFGLHGNGRKLFCGIAATVFSIIMCASPLSIMRLVIKMKSVEYMPFFLSLFVVLCGTSWFIYGLIGRDSFVAIPNGFGCAFRDSAVDYLFHLLWKQMR</sequence>
<keyword evidence="8 9" id="KW-0472">Membrane</keyword>
<dbReference type="InterPro" id="IPR004316">
    <property type="entry name" value="SWEET_rpt"/>
</dbReference>
<protein>
    <submittedName>
        <fullName evidence="10">Uncharacterized protein</fullName>
    </submittedName>
</protein>
<name>A0ABC8JM55_ERUVS</name>
<dbReference type="PANTHER" id="PTHR10791:SF44">
    <property type="entry name" value="BIDIRECTIONAL SUGAR TRANSPORTER SWEET1"/>
    <property type="match status" value="1"/>
</dbReference>
<evidence type="ECO:0000256" key="2">
    <source>
        <dbReference type="ARBA" id="ARBA00007809"/>
    </source>
</evidence>
<proteinExistence type="inferred from homology"/>
<feature type="transmembrane region" description="Helical" evidence="9">
    <location>
        <begin position="20"/>
        <end position="42"/>
    </location>
</feature>
<comment type="similarity">
    <text evidence="2">Belongs to the SWEET sugar transporter family.</text>
</comment>
<dbReference type="PANTHER" id="PTHR10791">
    <property type="entry name" value="RAG1-ACTIVATING PROTEIN 1"/>
    <property type="match status" value="1"/>
</dbReference>
<evidence type="ECO:0000256" key="9">
    <source>
        <dbReference type="SAM" id="Phobius"/>
    </source>
</evidence>
<keyword evidence="7 9" id="KW-1133">Transmembrane helix</keyword>
<dbReference type="InterPro" id="IPR047664">
    <property type="entry name" value="SWEET"/>
</dbReference>
<evidence type="ECO:0000256" key="5">
    <source>
        <dbReference type="ARBA" id="ARBA00022692"/>
    </source>
</evidence>
<keyword evidence="5 9" id="KW-0812">Transmembrane</keyword>
<dbReference type="FunFam" id="1.20.1280.290:FF:000002">
    <property type="entry name" value="Bidirectional sugar transporter SWEET"/>
    <property type="match status" value="1"/>
</dbReference>
<dbReference type="Gene3D" id="1.20.1280.290">
    <property type="match status" value="1"/>
</dbReference>
<evidence type="ECO:0000256" key="1">
    <source>
        <dbReference type="ARBA" id="ARBA00004127"/>
    </source>
</evidence>
<evidence type="ECO:0000256" key="4">
    <source>
        <dbReference type="ARBA" id="ARBA00022597"/>
    </source>
</evidence>
<dbReference type="AlphaFoldDB" id="A0ABC8JM55"/>
<keyword evidence="4" id="KW-0762">Sugar transport</keyword>
<dbReference type="EMBL" id="CAKOAT010104043">
    <property type="protein sequence ID" value="CAH8326246.1"/>
    <property type="molecule type" value="Genomic_DNA"/>
</dbReference>
<reference evidence="10 11" key="1">
    <citation type="submission" date="2022-03" db="EMBL/GenBank/DDBJ databases">
        <authorList>
            <person name="Macdonald S."/>
            <person name="Ahmed S."/>
            <person name="Newling K."/>
        </authorList>
    </citation>
    <scope>NUCLEOTIDE SEQUENCE [LARGE SCALE GENOMIC DNA]</scope>
</reference>